<comment type="function">
    <text evidence="2">May play the central regulatory role in sporulation. It may be an element of the effector pathway responsible for the activation of sporulation genes in response to nutritional stress. Spo0A may act in concert with spo0H (a sigma factor) to control the expression of some genes that are critical to the sporulation process.</text>
</comment>
<dbReference type="EMBL" id="JBBMFJ010000056">
    <property type="protein sequence ID" value="MEQ2564566.1"/>
    <property type="molecule type" value="Genomic_DNA"/>
</dbReference>
<proteinExistence type="predicted"/>
<keyword evidence="3" id="KW-0597">Phosphoprotein</keyword>
<dbReference type="RefSeq" id="WP_177292886.1">
    <property type="nucleotide sequence ID" value="NZ_JBBMFJ010000056.1"/>
</dbReference>
<dbReference type="InterPro" id="IPR011006">
    <property type="entry name" value="CheY-like_superfamily"/>
</dbReference>
<keyword evidence="6" id="KW-1185">Reference proteome</keyword>
<evidence type="ECO:0000313" key="5">
    <source>
        <dbReference type="EMBL" id="MEQ2564566.1"/>
    </source>
</evidence>
<comment type="caution">
    <text evidence="5">The sequence shown here is derived from an EMBL/GenBank/DDBJ whole genome shotgun (WGS) entry which is preliminary data.</text>
</comment>
<dbReference type="Gene3D" id="3.40.50.2300">
    <property type="match status" value="1"/>
</dbReference>
<dbReference type="Proteomes" id="UP001437460">
    <property type="component" value="Unassembled WGS sequence"/>
</dbReference>
<name>A0ABV1HQH8_9FIRM</name>
<reference evidence="5 6" key="1">
    <citation type="submission" date="2024-03" db="EMBL/GenBank/DDBJ databases">
        <title>Human intestinal bacterial collection.</title>
        <authorList>
            <person name="Pauvert C."/>
            <person name="Hitch T.C.A."/>
            <person name="Clavel T."/>
        </authorList>
    </citation>
    <scope>NUCLEOTIDE SEQUENCE [LARGE SCALE GENOMIC DNA]</scope>
    <source>
        <strain evidence="5 6">CLA-AP-H27</strain>
    </source>
</reference>
<dbReference type="PROSITE" id="PS50110">
    <property type="entry name" value="RESPONSE_REGULATORY"/>
    <property type="match status" value="1"/>
</dbReference>
<evidence type="ECO:0000256" key="1">
    <source>
        <dbReference type="ARBA" id="ARBA00018672"/>
    </source>
</evidence>
<organism evidence="5 6">
    <name type="scientific">Ventrimonas faecis</name>
    <dbReference type="NCBI Taxonomy" id="3133170"/>
    <lineage>
        <taxon>Bacteria</taxon>
        <taxon>Bacillati</taxon>
        <taxon>Bacillota</taxon>
        <taxon>Clostridia</taxon>
        <taxon>Lachnospirales</taxon>
        <taxon>Lachnospiraceae</taxon>
        <taxon>Ventrimonas</taxon>
    </lineage>
</organism>
<dbReference type="SUPFAM" id="SSF52172">
    <property type="entry name" value="CheY-like"/>
    <property type="match status" value="1"/>
</dbReference>
<gene>
    <name evidence="5" type="ORF">WMO41_15570</name>
</gene>
<dbReference type="InterPro" id="IPR001789">
    <property type="entry name" value="Sig_transdc_resp-reg_receiver"/>
</dbReference>
<feature type="domain" description="Response regulatory" evidence="4">
    <location>
        <begin position="2"/>
        <end position="122"/>
    </location>
</feature>
<sequence length="123" mass="14078">MHYAIVEDRKEDQDYLAGLIRAEHAKSGVPAEFSFYESGEAFLLDFISGVFQAVFLDIMLDKNGLNGLETARRLRLLAERTPIIFTTSELDFALEGYEVHPLDYLLNRLQMKLPFISMNRAMS</sequence>
<feature type="modified residue" description="4-aspartylphosphate" evidence="3">
    <location>
        <position position="57"/>
    </location>
</feature>
<dbReference type="CDD" id="cd00156">
    <property type="entry name" value="REC"/>
    <property type="match status" value="1"/>
</dbReference>
<evidence type="ECO:0000256" key="3">
    <source>
        <dbReference type="PROSITE-ProRule" id="PRU00169"/>
    </source>
</evidence>
<accession>A0ABV1HQH8</accession>
<evidence type="ECO:0000256" key="2">
    <source>
        <dbReference type="ARBA" id="ARBA00024867"/>
    </source>
</evidence>
<evidence type="ECO:0000313" key="6">
    <source>
        <dbReference type="Proteomes" id="UP001437460"/>
    </source>
</evidence>
<evidence type="ECO:0000259" key="4">
    <source>
        <dbReference type="PROSITE" id="PS50110"/>
    </source>
</evidence>
<protein>
    <recommendedName>
        <fullName evidence="1">Stage 0 sporulation protein A homolog</fullName>
    </recommendedName>
</protein>